<accession>A0A9Q1D290</accession>
<dbReference type="GO" id="GO:0006629">
    <property type="term" value="P:lipid metabolic process"/>
    <property type="evidence" value="ECO:0007669"/>
    <property type="project" value="InterPro"/>
</dbReference>
<dbReference type="Proteomes" id="UP001152803">
    <property type="component" value="Unassembled WGS sequence"/>
</dbReference>
<sequence>MADETAALCRDISIKPQDHADWMSQLPEILRAEPLYNLAIPGSHDTMTYCLDLSSPLQESMPHALKVLDRIIPCIIRPCLSKWSTTQVQKISAQLDIGIRYFDLRIAHKEHDTTKALYCAHGVYTLLTVKDALKDIAEWLTSHPKEVLLLACSTFEGMNTVLHQDLILFLKSLFGSKIFPRTCEKPATLGTFWKLGHQIDPSGVLSYLKEQQKGGRPDGFFVAGLNLTEDTKYILTHPCQSIKSLTLQSSPQFLDWVKEQSPGPGSACLNIICGDFVGNSDLVSIVIDLNNKLAERLTS</sequence>
<keyword evidence="3" id="KW-1185">Reference proteome</keyword>
<dbReference type="InterPro" id="IPR017946">
    <property type="entry name" value="PLC-like_Pdiesterase_TIM-brl"/>
</dbReference>
<dbReference type="Gene3D" id="3.20.20.190">
    <property type="entry name" value="Phosphatidylinositol (PI) phosphodiesterase"/>
    <property type="match status" value="1"/>
</dbReference>
<dbReference type="Pfam" id="PF26146">
    <property type="entry name" value="PI-PLC_X"/>
    <property type="match status" value="1"/>
</dbReference>
<dbReference type="PROSITE" id="PS50007">
    <property type="entry name" value="PIPLC_X_DOMAIN"/>
    <property type="match status" value="1"/>
</dbReference>
<comment type="caution">
    <text evidence="2">The sequence shown here is derived from an EMBL/GenBank/DDBJ whole genome shotgun (WGS) entry which is preliminary data.</text>
</comment>
<gene>
    <name evidence="2" type="ORF">COCON_G00200130</name>
</gene>
<evidence type="ECO:0000259" key="1">
    <source>
        <dbReference type="SMART" id="SM00148"/>
    </source>
</evidence>
<dbReference type="EMBL" id="JAFJMO010000015">
    <property type="protein sequence ID" value="KAJ8256149.1"/>
    <property type="molecule type" value="Genomic_DNA"/>
</dbReference>
<dbReference type="GO" id="GO:0008081">
    <property type="term" value="F:phosphoric diester hydrolase activity"/>
    <property type="evidence" value="ECO:0007669"/>
    <property type="project" value="InterPro"/>
</dbReference>
<dbReference type="InterPro" id="IPR051057">
    <property type="entry name" value="PI-PLC_domain"/>
</dbReference>
<dbReference type="PANTHER" id="PTHR13593">
    <property type="match status" value="1"/>
</dbReference>
<evidence type="ECO:0000313" key="2">
    <source>
        <dbReference type="EMBL" id="KAJ8256149.1"/>
    </source>
</evidence>
<evidence type="ECO:0000313" key="3">
    <source>
        <dbReference type="Proteomes" id="UP001152803"/>
    </source>
</evidence>
<dbReference type="SMART" id="SM00148">
    <property type="entry name" value="PLCXc"/>
    <property type="match status" value="1"/>
</dbReference>
<dbReference type="AlphaFoldDB" id="A0A9Q1D290"/>
<protein>
    <recommendedName>
        <fullName evidence="1">Phosphatidylinositol-specific phospholipase C X domain-containing protein</fullName>
    </recommendedName>
</protein>
<reference evidence="2" key="1">
    <citation type="journal article" date="2023" name="Science">
        <title>Genome structures resolve the early diversification of teleost fishes.</title>
        <authorList>
            <person name="Parey E."/>
            <person name="Louis A."/>
            <person name="Montfort J."/>
            <person name="Bouchez O."/>
            <person name="Roques C."/>
            <person name="Iampietro C."/>
            <person name="Lluch J."/>
            <person name="Castinel A."/>
            <person name="Donnadieu C."/>
            <person name="Desvignes T."/>
            <person name="Floi Bucao C."/>
            <person name="Jouanno E."/>
            <person name="Wen M."/>
            <person name="Mejri S."/>
            <person name="Dirks R."/>
            <person name="Jansen H."/>
            <person name="Henkel C."/>
            <person name="Chen W.J."/>
            <person name="Zahm M."/>
            <person name="Cabau C."/>
            <person name="Klopp C."/>
            <person name="Thompson A.W."/>
            <person name="Robinson-Rechavi M."/>
            <person name="Braasch I."/>
            <person name="Lecointre G."/>
            <person name="Bobe J."/>
            <person name="Postlethwait J.H."/>
            <person name="Berthelot C."/>
            <person name="Roest Crollius H."/>
            <person name="Guiguen Y."/>
        </authorList>
    </citation>
    <scope>NUCLEOTIDE SEQUENCE</scope>
    <source>
        <strain evidence="2">Concon-B</strain>
    </source>
</reference>
<dbReference type="CDD" id="cd08616">
    <property type="entry name" value="PI-PLCXD1c"/>
    <property type="match status" value="1"/>
</dbReference>
<dbReference type="InterPro" id="IPR042158">
    <property type="entry name" value="PLCXD1/2/3"/>
</dbReference>
<dbReference type="SUPFAM" id="SSF51695">
    <property type="entry name" value="PLC-like phosphodiesterases"/>
    <property type="match status" value="1"/>
</dbReference>
<organism evidence="2 3">
    <name type="scientific">Conger conger</name>
    <name type="common">Conger eel</name>
    <name type="synonym">Muraena conger</name>
    <dbReference type="NCBI Taxonomy" id="82655"/>
    <lineage>
        <taxon>Eukaryota</taxon>
        <taxon>Metazoa</taxon>
        <taxon>Chordata</taxon>
        <taxon>Craniata</taxon>
        <taxon>Vertebrata</taxon>
        <taxon>Euteleostomi</taxon>
        <taxon>Actinopterygii</taxon>
        <taxon>Neopterygii</taxon>
        <taxon>Teleostei</taxon>
        <taxon>Anguilliformes</taxon>
        <taxon>Congridae</taxon>
        <taxon>Conger</taxon>
    </lineage>
</organism>
<dbReference type="PANTHER" id="PTHR13593:SF112">
    <property type="entry name" value="PI-PLC X DOMAIN-CONTAINING PROTEIN 1"/>
    <property type="match status" value="1"/>
</dbReference>
<proteinExistence type="predicted"/>
<feature type="domain" description="Phosphatidylinositol-specific phospholipase C X" evidence="1">
    <location>
        <begin position="28"/>
        <end position="208"/>
    </location>
</feature>
<dbReference type="InterPro" id="IPR000909">
    <property type="entry name" value="PLipase_C_PInositol-sp_X_dom"/>
</dbReference>
<name>A0A9Q1D290_CONCO</name>
<dbReference type="OrthoDB" id="1046782at2759"/>